<organism evidence="2 3">
    <name type="scientific">Actinoallomurus vinaceus</name>
    <dbReference type="NCBI Taxonomy" id="1080074"/>
    <lineage>
        <taxon>Bacteria</taxon>
        <taxon>Bacillati</taxon>
        <taxon>Actinomycetota</taxon>
        <taxon>Actinomycetes</taxon>
        <taxon>Streptosporangiales</taxon>
        <taxon>Thermomonosporaceae</taxon>
        <taxon>Actinoallomurus</taxon>
    </lineage>
</organism>
<evidence type="ECO:0000313" key="2">
    <source>
        <dbReference type="EMBL" id="GAA4637719.1"/>
    </source>
</evidence>
<proteinExistence type="predicted"/>
<feature type="region of interest" description="Disordered" evidence="1">
    <location>
        <begin position="1"/>
        <end position="80"/>
    </location>
</feature>
<keyword evidence="3" id="KW-1185">Reference proteome</keyword>
<sequence>MGGRRSLRPDRPDQGTGRYDPAGPDEQCRQQRPPFRLANTDELARDRDLQPAEDQESGSRFGGHRMSDLSGTPLKRPSTITAEHAMIVNVPA</sequence>
<dbReference type="Proteomes" id="UP001501442">
    <property type="component" value="Unassembled WGS sequence"/>
</dbReference>
<evidence type="ECO:0000256" key="1">
    <source>
        <dbReference type="SAM" id="MobiDB-lite"/>
    </source>
</evidence>
<accession>A0ABP8URI1</accession>
<name>A0ABP8URI1_9ACTN</name>
<protein>
    <submittedName>
        <fullName evidence="2">Uncharacterized protein</fullName>
    </submittedName>
</protein>
<dbReference type="EMBL" id="BAABHK010000020">
    <property type="protein sequence ID" value="GAA4637719.1"/>
    <property type="molecule type" value="Genomic_DNA"/>
</dbReference>
<gene>
    <name evidence="2" type="ORF">GCM10023196_092650</name>
</gene>
<evidence type="ECO:0000313" key="3">
    <source>
        <dbReference type="Proteomes" id="UP001501442"/>
    </source>
</evidence>
<reference evidence="3" key="1">
    <citation type="journal article" date="2019" name="Int. J. Syst. Evol. Microbiol.">
        <title>The Global Catalogue of Microorganisms (GCM) 10K type strain sequencing project: providing services to taxonomists for standard genome sequencing and annotation.</title>
        <authorList>
            <consortium name="The Broad Institute Genomics Platform"/>
            <consortium name="The Broad Institute Genome Sequencing Center for Infectious Disease"/>
            <person name="Wu L."/>
            <person name="Ma J."/>
        </authorList>
    </citation>
    <scope>NUCLEOTIDE SEQUENCE [LARGE SCALE GENOMIC DNA]</scope>
    <source>
        <strain evidence="3">JCM 17939</strain>
    </source>
</reference>
<comment type="caution">
    <text evidence="2">The sequence shown here is derived from an EMBL/GenBank/DDBJ whole genome shotgun (WGS) entry which is preliminary data.</text>
</comment>